<dbReference type="InterPro" id="IPR005303">
    <property type="entry name" value="MOCOS_middle"/>
</dbReference>
<comment type="caution">
    <text evidence="3">The sequence shown here is derived from an EMBL/GenBank/DDBJ whole genome shotgun (WGS) entry which is preliminary data.</text>
</comment>
<evidence type="ECO:0000256" key="1">
    <source>
        <dbReference type="SAM" id="Phobius"/>
    </source>
</evidence>
<dbReference type="SUPFAM" id="SSF141673">
    <property type="entry name" value="MOSC N-terminal domain-like"/>
    <property type="match status" value="1"/>
</dbReference>
<accession>A0ABD2P0Q2</accession>
<evidence type="ECO:0000259" key="2">
    <source>
        <dbReference type="PROSITE" id="PS51340"/>
    </source>
</evidence>
<dbReference type="InterPro" id="IPR005302">
    <property type="entry name" value="MoCF_Sase_C"/>
</dbReference>
<proteinExistence type="predicted"/>
<dbReference type="AlphaFoldDB" id="A0ABD2P0Q2"/>
<dbReference type="PROSITE" id="PS51340">
    <property type="entry name" value="MOSC"/>
    <property type="match status" value="1"/>
</dbReference>
<protein>
    <recommendedName>
        <fullName evidence="2">MOSC domain-containing protein</fullName>
    </recommendedName>
</protein>
<dbReference type="EMBL" id="JABFTP020000165">
    <property type="protein sequence ID" value="KAL3284232.1"/>
    <property type="molecule type" value="Genomic_DNA"/>
</dbReference>
<evidence type="ECO:0000313" key="4">
    <source>
        <dbReference type="Proteomes" id="UP001516400"/>
    </source>
</evidence>
<dbReference type="PANTHER" id="PTHR14237:SF19">
    <property type="entry name" value="MITOCHONDRIAL AMIDOXIME REDUCING COMPONENT 1"/>
    <property type="match status" value="1"/>
</dbReference>
<sequence>MISKINPFFITAALASVSVSFYLYSLFRKKLNDKIPTEWKKIGKIKTLFVFPLKSGHFLEVDVAECSKVGLKTMKTSKNLQLRDRSFAVYGEKDLTIKNGTTIPSLVTIRISIHDENHITLDAPQMETLYVRIPYRRDDNKTFIKTELRDTMETIDCGDEAARWLSQKIKQADSGYRLGYYHANEPIWETRYSKKPYYYIFPDSISGLYSFLTSILLVNQASVNDLNDRAPVEDFPAVIFRPNIVVDGPEPYDEDNWKWIKIGEDVILKNIKNCTRCVSTTIDPDNGIRYPEREPLRTLSKYRLNKGPEKAPLMGIHLEVKKTGLIKIGDPILIA</sequence>
<organism evidence="3 4">
    <name type="scientific">Cryptolaemus montrouzieri</name>
    <dbReference type="NCBI Taxonomy" id="559131"/>
    <lineage>
        <taxon>Eukaryota</taxon>
        <taxon>Metazoa</taxon>
        <taxon>Ecdysozoa</taxon>
        <taxon>Arthropoda</taxon>
        <taxon>Hexapoda</taxon>
        <taxon>Insecta</taxon>
        <taxon>Pterygota</taxon>
        <taxon>Neoptera</taxon>
        <taxon>Endopterygota</taxon>
        <taxon>Coleoptera</taxon>
        <taxon>Polyphaga</taxon>
        <taxon>Cucujiformia</taxon>
        <taxon>Coccinelloidea</taxon>
        <taxon>Coccinellidae</taxon>
        <taxon>Scymninae</taxon>
        <taxon>Scymnini</taxon>
        <taxon>Cryptolaemus</taxon>
    </lineage>
</organism>
<dbReference type="Pfam" id="PF03476">
    <property type="entry name" value="MOSC_N"/>
    <property type="match status" value="1"/>
</dbReference>
<keyword evidence="1" id="KW-0472">Membrane</keyword>
<gene>
    <name evidence="3" type="ORF">HHI36_018395</name>
</gene>
<keyword evidence="4" id="KW-1185">Reference proteome</keyword>
<keyword evidence="1" id="KW-1133">Transmembrane helix</keyword>
<dbReference type="InterPro" id="IPR011037">
    <property type="entry name" value="Pyrv_Knase-like_insert_dom_sf"/>
</dbReference>
<dbReference type="Proteomes" id="UP001516400">
    <property type="component" value="Unassembled WGS sequence"/>
</dbReference>
<feature type="transmembrane region" description="Helical" evidence="1">
    <location>
        <begin position="6"/>
        <end position="27"/>
    </location>
</feature>
<dbReference type="Pfam" id="PF03473">
    <property type="entry name" value="MOSC"/>
    <property type="match status" value="1"/>
</dbReference>
<dbReference type="SUPFAM" id="SSF50800">
    <property type="entry name" value="PK beta-barrel domain-like"/>
    <property type="match status" value="1"/>
</dbReference>
<dbReference type="PANTHER" id="PTHR14237">
    <property type="entry name" value="MOLYBDOPTERIN COFACTOR SULFURASE MOSC"/>
    <property type="match status" value="1"/>
</dbReference>
<feature type="domain" description="MOSC" evidence="2">
    <location>
        <begin position="170"/>
        <end position="335"/>
    </location>
</feature>
<keyword evidence="1" id="KW-0812">Transmembrane</keyword>
<reference evidence="3 4" key="1">
    <citation type="journal article" date="2021" name="BMC Biol.">
        <title>Horizontally acquired antibacterial genes associated with adaptive radiation of ladybird beetles.</title>
        <authorList>
            <person name="Li H.S."/>
            <person name="Tang X.F."/>
            <person name="Huang Y.H."/>
            <person name="Xu Z.Y."/>
            <person name="Chen M.L."/>
            <person name="Du X.Y."/>
            <person name="Qiu B.Y."/>
            <person name="Chen P.T."/>
            <person name="Zhang W."/>
            <person name="Slipinski A."/>
            <person name="Escalona H.E."/>
            <person name="Waterhouse R.M."/>
            <person name="Zwick A."/>
            <person name="Pang H."/>
        </authorList>
    </citation>
    <scope>NUCLEOTIDE SEQUENCE [LARGE SCALE GENOMIC DNA]</scope>
    <source>
        <strain evidence="3">SYSU2018</strain>
    </source>
</reference>
<name>A0ABD2P0Q2_9CUCU</name>
<evidence type="ECO:0000313" key="3">
    <source>
        <dbReference type="EMBL" id="KAL3284232.1"/>
    </source>
</evidence>